<evidence type="ECO:0000313" key="5">
    <source>
        <dbReference type="EMBL" id="MCS5715103.1"/>
    </source>
</evidence>
<reference evidence="5" key="1">
    <citation type="submission" date="2022-08" db="EMBL/GenBank/DDBJ databases">
        <authorList>
            <person name="Deng Y."/>
            <person name="Han X.-F."/>
            <person name="Zhang Y.-Q."/>
        </authorList>
    </citation>
    <scope>NUCLEOTIDE SEQUENCE</scope>
    <source>
        <strain evidence="5">CPCC 205716</strain>
    </source>
</reference>
<protein>
    <submittedName>
        <fullName evidence="5">Trypsin-like peptidase domain-containing protein</fullName>
    </submittedName>
</protein>
<dbReference type="RefSeq" id="WP_259486615.1">
    <property type="nucleotide sequence ID" value="NZ_JANTEZ010000004.1"/>
</dbReference>
<sequence>METISPRRSVAAVGLVAVVAVVTSALSGCSAGAGPASFDRVQSATLQIEAEGTFADPENGQSGEQPGAGSGFFISSGGLAVTNNHVVAGAGTISVRVGGDDGKEYDARVLGASECLDIAVLQVDGESFPFLGWQKGDITTGEQVYAAGFPLGDPDFTLTQGIVSKNDTSGESAWASLDHVIEHDAKIRPGNSGGPLVNKDGAVVGINYASIGELDYNFAIHRDEAQAVLDRLIDGTDVQSLGVNAQALPVDDQGEPLGVWVSSVDAGSPADAAGVLPGDVLLRMAGTTLATEGTLEQYCDVLTTQGADDTIDVDVYRPGDDTFYRGQFNGTALTAVVVPGADAGSAPTDDGREYATITDDTGVLSVDVPVEWADVDGASFTGPGGHEFLDVRASTDLEAFASSWGTSGVTVSAAEAAVDLTPESIFASFGGYTAQCTLKETDGYSDGVYTGQYQYYTGCGGVSDYVIVVAQPSDASYVMVVSVAIADPGDLPAIEHIMGSFAATFE</sequence>
<dbReference type="Pfam" id="PF13365">
    <property type="entry name" value="Trypsin_2"/>
    <property type="match status" value="1"/>
</dbReference>
<evidence type="ECO:0000256" key="2">
    <source>
        <dbReference type="ARBA" id="ARBA00022670"/>
    </source>
</evidence>
<evidence type="ECO:0000313" key="6">
    <source>
        <dbReference type="Proteomes" id="UP001165580"/>
    </source>
</evidence>
<dbReference type="InterPro" id="IPR036034">
    <property type="entry name" value="PDZ_sf"/>
</dbReference>
<dbReference type="PROSITE" id="PS51257">
    <property type="entry name" value="PROKAR_LIPOPROTEIN"/>
    <property type="match status" value="1"/>
</dbReference>
<evidence type="ECO:0000256" key="3">
    <source>
        <dbReference type="ARBA" id="ARBA00022801"/>
    </source>
</evidence>
<dbReference type="PANTHER" id="PTHR43343">
    <property type="entry name" value="PEPTIDASE S12"/>
    <property type="match status" value="1"/>
</dbReference>
<accession>A0ABT2GFZ5</accession>
<dbReference type="SUPFAM" id="SSF50156">
    <property type="entry name" value="PDZ domain-like"/>
    <property type="match status" value="1"/>
</dbReference>
<dbReference type="SUPFAM" id="SSF50494">
    <property type="entry name" value="Trypsin-like serine proteases"/>
    <property type="match status" value="1"/>
</dbReference>
<dbReference type="Gene3D" id="2.40.10.10">
    <property type="entry name" value="Trypsin-like serine proteases"/>
    <property type="match status" value="2"/>
</dbReference>
<dbReference type="InterPro" id="IPR001478">
    <property type="entry name" value="PDZ"/>
</dbReference>
<dbReference type="Proteomes" id="UP001165580">
    <property type="component" value="Unassembled WGS sequence"/>
</dbReference>
<dbReference type="InterPro" id="IPR051201">
    <property type="entry name" value="Chloro_Bact_Ser_Proteases"/>
</dbReference>
<keyword evidence="3" id="KW-0378">Hydrolase</keyword>
<organism evidence="5 6">
    <name type="scientific">Herbiconiux gentiana</name>
    <dbReference type="NCBI Taxonomy" id="2970912"/>
    <lineage>
        <taxon>Bacteria</taxon>
        <taxon>Bacillati</taxon>
        <taxon>Actinomycetota</taxon>
        <taxon>Actinomycetes</taxon>
        <taxon>Micrococcales</taxon>
        <taxon>Microbacteriaceae</taxon>
        <taxon>Herbiconiux</taxon>
    </lineage>
</organism>
<keyword evidence="6" id="KW-1185">Reference proteome</keyword>
<dbReference type="PANTHER" id="PTHR43343:SF3">
    <property type="entry name" value="PROTEASE DO-LIKE 8, CHLOROPLASTIC"/>
    <property type="match status" value="1"/>
</dbReference>
<dbReference type="PRINTS" id="PR00834">
    <property type="entry name" value="PROTEASES2C"/>
</dbReference>
<evidence type="ECO:0000259" key="4">
    <source>
        <dbReference type="PROSITE" id="PS50106"/>
    </source>
</evidence>
<dbReference type="SMART" id="SM00228">
    <property type="entry name" value="PDZ"/>
    <property type="match status" value="1"/>
</dbReference>
<dbReference type="Gene3D" id="2.30.42.10">
    <property type="match status" value="1"/>
</dbReference>
<comment type="similarity">
    <text evidence="1">Belongs to the peptidase S1C family.</text>
</comment>
<dbReference type="InterPro" id="IPR043504">
    <property type="entry name" value="Peptidase_S1_PA_chymotrypsin"/>
</dbReference>
<comment type="caution">
    <text evidence="5">The sequence shown here is derived from an EMBL/GenBank/DDBJ whole genome shotgun (WGS) entry which is preliminary data.</text>
</comment>
<name>A0ABT2GFZ5_9MICO</name>
<dbReference type="Pfam" id="PF17820">
    <property type="entry name" value="PDZ_6"/>
    <property type="match status" value="1"/>
</dbReference>
<dbReference type="PROSITE" id="PS50106">
    <property type="entry name" value="PDZ"/>
    <property type="match status" value="1"/>
</dbReference>
<feature type="domain" description="PDZ" evidence="4">
    <location>
        <begin position="226"/>
        <end position="317"/>
    </location>
</feature>
<keyword evidence="2" id="KW-0645">Protease</keyword>
<dbReference type="EMBL" id="JANTEZ010000004">
    <property type="protein sequence ID" value="MCS5715103.1"/>
    <property type="molecule type" value="Genomic_DNA"/>
</dbReference>
<evidence type="ECO:0000256" key="1">
    <source>
        <dbReference type="ARBA" id="ARBA00010541"/>
    </source>
</evidence>
<dbReference type="InterPro" id="IPR009003">
    <property type="entry name" value="Peptidase_S1_PA"/>
</dbReference>
<gene>
    <name evidence="5" type="ORF">NVV95_11125</name>
</gene>
<proteinExistence type="inferred from homology"/>
<dbReference type="InterPro" id="IPR001940">
    <property type="entry name" value="Peptidase_S1C"/>
</dbReference>
<dbReference type="InterPro" id="IPR041489">
    <property type="entry name" value="PDZ_6"/>
</dbReference>